<accession>A0A8H3MA91</accession>
<dbReference type="AlphaFoldDB" id="A0A8H3MA91"/>
<reference evidence="1" key="1">
    <citation type="submission" date="2019-10" db="EMBL/GenBank/DDBJ databases">
        <title>Conservation and host-specific expression of non-tandemly repeated heterogenous ribosome RNA gene in arbuscular mycorrhizal fungi.</title>
        <authorList>
            <person name="Maeda T."/>
            <person name="Kobayashi Y."/>
            <person name="Nakagawa T."/>
            <person name="Ezawa T."/>
            <person name="Yamaguchi K."/>
            <person name="Bino T."/>
            <person name="Nishimoto Y."/>
            <person name="Shigenobu S."/>
            <person name="Kawaguchi M."/>
        </authorList>
    </citation>
    <scope>NUCLEOTIDE SEQUENCE</scope>
    <source>
        <strain evidence="1">HR1</strain>
    </source>
</reference>
<proteinExistence type="predicted"/>
<gene>
    <name evidence="1" type="ORF">RCL2_002576300</name>
</gene>
<evidence type="ECO:0000313" key="1">
    <source>
        <dbReference type="EMBL" id="GES99253.1"/>
    </source>
</evidence>
<comment type="caution">
    <text evidence="1">The sequence shown here is derived from an EMBL/GenBank/DDBJ whole genome shotgun (WGS) entry which is preliminary data.</text>
</comment>
<name>A0A8H3MA91_9GLOM</name>
<organism evidence="1 2">
    <name type="scientific">Rhizophagus clarus</name>
    <dbReference type="NCBI Taxonomy" id="94130"/>
    <lineage>
        <taxon>Eukaryota</taxon>
        <taxon>Fungi</taxon>
        <taxon>Fungi incertae sedis</taxon>
        <taxon>Mucoromycota</taxon>
        <taxon>Glomeromycotina</taxon>
        <taxon>Glomeromycetes</taxon>
        <taxon>Glomerales</taxon>
        <taxon>Glomeraceae</taxon>
        <taxon>Rhizophagus</taxon>
    </lineage>
</organism>
<dbReference type="Proteomes" id="UP000615446">
    <property type="component" value="Unassembled WGS sequence"/>
</dbReference>
<sequence length="74" mass="8384">MHSTVYLQPSKLARIRRNPLSSPQRAPKIIALNHPSAFTGLVETSKINSENKESEYSCRVLGFQSRFPLVHSFN</sequence>
<protein>
    <submittedName>
        <fullName evidence="1">Uncharacterized protein</fullName>
    </submittedName>
</protein>
<dbReference type="EMBL" id="BLAL01000278">
    <property type="protein sequence ID" value="GES99253.1"/>
    <property type="molecule type" value="Genomic_DNA"/>
</dbReference>
<evidence type="ECO:0000313" key="2">
    <source>
        <dbReference type="Proteomes" id="UP000615446"/>
    </source>
</evidence>